<keyword evidence="6 11" id="KW-0963">Cytoplasm</keyword>
<dbReference type="PIRSF" id="PIRSF036915">
    <property type="entry name" value="Trnald_Bac_Plnt"/>
    <property type="match status" value="1"/>
</dbReference>
<dbReference type="InterPro" id="IPR018225">
    <property type="entry name" value="Transaldolase_AS"/>
</dbReference>
<dbReference type="InterPro" id="IPR004732">
    <property type="entry name" value="Transaldolase_2"/>
</dbReference>
<dbReference type="PANTHER" id="PTHR10683:SF31">
    <property type="entry name" value="TRANSALDOLASE"/>
    <property type="match status" value="1"/>
</dbReference>
<dbReference type="InterPro" id="IPR001585">
    <property type="entry name" value="TAL/FSA"/>
</dbReference>
<evidence type="ECO:0000313" key="13">
    <source>
        <dbReference type="Proteomes" id="UP000287243"/>
    </source>
</evidence>
<evidence type="ECO:0000256" key="10">
    <source>
        <dbReference type="ARBA" id="ARBA00048810"/>
    </source>
</evidence>
<evidence type="ECO:0000256" key="4">
    <source>
        <dbReference type="ARBA" id="ARBA00008426"/>
    </source>
</evidence>
<evidence type="ECO:0000256" key="8">
    <source>
        <dbReference type="ARBA" id="ARBA00023126"/>
    </source>
</evidence>
<dbReference type="GO" id="GO:0005975">
    <property type="term" value="P:carbohydrate metabolic process"/>
    <property type="evidence" value="ECO:0007669"/>
    <property type="project" value="InterPro"/>
</dbReference>
<evidence type="ECO:0000256" key="3">
    <source>
        <dbReference type="ARBA" id="ARBA00004857"/>
    </source>
</evidence>
<proteinExistence type="inferred from homology"/>
<dbReference type="EMBL" id="CP019384">
    <property type="protein sequence ID" value="QAT17407.1"/>
    <property type="molecule type" value="Genomic_DNA"/>
</dbReference>
<keyword evidence="8 11" id="KW-0570">Pentose shunt</keyword>
<dbReference type="Pfam" id="PF00923">
    <property type="entry name" value="TAL_FSA"/>
    <property type="match status" value="1"/>
</dbReference>
<comment type="subcellular location">
    <subcellularLocation>
        <location evidence="2 11">Cytoplasm</location>
    </subcellularLocation>
</comment>
<comment type="pathway">
    <text evidence="3 11">Carbohydrate degradation; pentose phosphate pathway; D-glyceraldehyde 3-phosphate and beta-D-fructose 6-phosphate from D-ribose 5-phosphate and D-xylulose 5-phosphate (non-oxidative stage): step 2/3.</text>
</comment>
<evidence type="ECO:0000256" key="1">
    <source>
        <dbReference type="ARBA" id="ARBA00003518"/>
    </source>
</evidence>
<dbReference type="EC" id="2.2.1.2" evidence="5 11"/>
<dbReference type="PROSITE" id="PS01054">
    <property type="entry name" value="TRANSALDOLASE_1"/>
    <property type="match status" value="1"/>
</dbReference>
<sequence length="374" mass="41955">MEYKNGKLRKLYQMGQSPWYDNIDRRLIDGGELKSLIDRGIVGVTSNPTIFEKAVGSSDIYDDKIRRLKDAGKDLYAIYDELTTDDVRDAAALLAGVYETTQGVDGYVSIEVLPEYAHDAYKTIEYARHIFKKIGRQNIMIKVPGTASSPDAIRALIAEGINVNVTLLFSQEQYELIAQAYQDGLRDRIRMGEDVSRVASVASVFVSRIDSKVDSLLDVIMAREMDLGRKDAIRDLKGKIAIANCKLIYQRFKQLFSDDRFGDIKTRGGRVQRPLWASTSTKNPAYSDCLYVDNLIGPQTVNTMPHQTVLAYEDHGRLGLSLESELEEVVVWLAKVAQFGANLDAVCRDTQVEGLKAFENSFRSLLDTLKKKMG</sequence>
<evidence type="ECO:0000256" key="9">
    <source>
        <dbReference type="ARBA" id="ARBA00023270"/>
    </source>
</evidence>
<dbReference type="GO" id="GO:0004801">
    <property type="term" value="F:transaldolase activity"/>
    <property type="evidence" value="ECO:0007669"/>
    <property type="project" value="UniProtKB-UniRule"/>
</dbReference>
<comment type="function">
    <text evidence="1 11">Transaldolase is important for the balance of metabolites in the pentose-phosphate pathway.</text>
</comment>
<dbReference type="InterPro" id="IPR013785">
    <property type="entry name" value="Aldolase_TIM"/>
</dbReference>
<dbReference type="Proteomes" id="UP000287243">
    <property type="component" value="Chromosome"/>
</dbReference>
<dbReference type="PANTHER" id="PTHR10683">
    <property type="entry name" value="TRANSALDOLASE"/>
    <property type="match status" value="1"/>
</dbReference>
<feature type="active site" description="Schiff-base intermediate with substrate" evidence="11">
    <location>
        <position position="142"/>
    </location>
</feature>
<comment type="similarity">
    <text evidence="4 11">Belongs to the transaldolase family. Type 2 subfamily.</text>
</comment>
<keyword evidence="13" id="KW-1185">Reference proteome</keyword>
<organism evidence="12 13">
    <name type="scientific">Velamenicoccus archaeovorus</name>
    <dbReference type="NCBI Taxonomy" id="1930593"/>
    <lineage>
        <taxon>Bacteria</taxon>
        <taxon>Pseudomonadati</taxon>
        <taxon>Candidatus Omnitrophota</taxon>
        <taxon>Candidatus Velamenicoccus</taxon>
    </lineage>
</organism>
<name>A0A410P5C8_VELA1</name>
<evidence type="ECO:0000256" key="2">
    <source>
        <dbReference type="ARBA" id="ARBA00004496"/>
    </source>
</evidence>
<gene>
    <name evidence="11" type="primary">tal</name>
    <name evidence="12" type="ORF">BU251_06585</name>
</gene>
<dbReference type="KEGG" id="vai:BU251_06585"/>
<evidence type="ECO:0000256" key="7">
    <source>
        <dbReference type="ARBA" id="ARBA00022679"/>
    </source>
</evidence>
<dbReference type="UniPathway" id="UPA00115">
    <property type="reaction ID" value="UER00414"/>
</dbReference>
<evidence type="ECO:0000256" key="5">
    <source>
        <dbReference type="ARBA" id="ARBA00013151"/>
    </source>
</evidence>
<evidence type="ECO:0000256" key="11">
    <source>
        <dbReference type="HAMAP-Rule" id="MF_00493"/>
    </source>
</evidence>
<dbReference type="CDD" id="cd00955">
    <property type="entry name" value="Transaldolase_like"/>
    <property type="match status" value="1"/>
</dbReference>
<keyword evidence="9 11" id="KW-0704">Schiff base</keyword>
<keyword evidence="7 11" id="KW-0808">Transferase</keyword>
<dbReference type="GO" id="GO:0005737">
    <property type="term" value="C:cytoplasm"/>
    <property type="evidence" value="ECO:0007669"/>
    <property type="project" value="UniProtKB-SubCell"/>
</dbReference>
<dbReference type="NCBIfam" id="TIGR00876">
    <property type="entry name" value="tal_mycobact"/>
    <property type="match status" value="1"/>
</dbReference>
<dbReference type="AlphaFoldDB" id="A0A410P5C8"/>
<evidence type="ECO:0000256" key="6">
    <source>
        <dbReference type="ARBA" id="ARBA00022490"/>
    </source>
</evidence>
<dbReference type="Gene3D" id="3.20.20.70">
    <property type="entry name" value="Aldolase class I"/>
    <property type="match status" value="1"/>
</dbReference>
<comment type="catalytic activity">
    <reaction evidence="10 11">
        <text>D-sedoheptulose 7-phosphate + D-glyceraldehyde 3-phosphate = D-erythrose 4-phosphate + beta-D-fructose 6-phosphate</text>
        <dbReference type="Rhea" id="RHEA:17053"/>
        <dbReference type="ChEBI" id="CHEBI:16897"/>
        <dbReference type="ChEBI" id="CHEBI:57483"/>
        <dbReference type="ChEBI" id="CHEBI:57634"/>
        <dbReference type="ChEBI" id="CHEBI:59776"/>
        <dbReference type="EC" id="2.2.1.2"/>
    </reaction>
</comment>
<reference evidence="12 13" key="1">
    <citation type="submission" date="2017-01" db="EMBL/GenBank/DDBJ databases">
        <title>First insights into the biology of 'candidatus Vampirococcus archaeovorus'.</title>
        <authorList>
            <person name="Kizina J."/>
            <person name="Jordan S."/>
            <person name="Stueber K."/>
            <person name="Reinhardt R."/>
            <person name="Harder J."/>
        </authorList>
    </citation>
    <scope>NUCLEOTIDE SEQUENCE [LARGE SCALE GENOMIC DNA]</scope>
    <source>
        <strain evidence="12 13">LiM</strain>
    </source>
</reference>
<protein>
    <recommendedName>
        <fullName evidence="5 11">Transaldolase</fullName>
        <ecNumber evidence="5 11">2.2.1.2</ecNumber>
    </recommendedName>
</protein>
<dbReference type="HAMAP" id="MF_00493">
    <property type="entry name" value="Transaldolase_2"/>
    <property type="match status" value="1"/>
</dbReference>
<accession>A0A410P5C8</accession>
<evidence type="ECO:0000313" key="12">
    <source>
        <dbReference type="EMBL" id="QAT17407.1"/>
    </source>
</evidence>
<dbReference type="NCBIfam" id="NF002881">
    <property type="entry name" value="PRK03343.1"/>
    <property type="match status" value="1"/>
</dbReference>
<dbReference type="GO" id="GO:0006098">
    <property type="term" value="P:pentose-phosphate shunt"/>
    <property type="evidence" value="ECO:0007669"/>
    <property type="project" value="UniProtKB-UniRule"/>
</dbReference>
<dbReference type="SUPFAM" id="SSF51569">
    <property type="entry name" value="Aldolase"/>
    <property type="match status" value="1"/>
</dbReference>